<dbReference type="KEGG" id="pth:PTH_2341"/>
<evidence type="ECO:0000313" key="1">
    <source>
        <dbReference type="EMBL" id="BAF60522.1"/>
    </source>
</evidence>
<dbReference type="HOGENOM" id="CLU_3082960_0_0_9"/>
<gene>
    <name evidence="1" type="ordered locus">PTH_2341</name>
</gene>
<dbReference type="EMBL" id="AP009389">
    <property type="protein sequence ID" value="BAF60522.1"/>
    <property type="molecule type" value="Genomic_DNA"/>
</dbReference>
<evidence type="ECO:0000313" key="2">
    <source>
        <dbReference type="Proteomes" id="UP000006556"/>
    </source>
</evidence>
<dbReference type="AlphaFoldDB" id="A5CZR6"/>
<organism evidence="1 2">
    <name type="scientific">Pelotomaculum thermopropionicum (strain DSM 13744 / JCM 10971 / SI)</name>
    <dbReference type="NCBI Taxonomy" id="370438"/>
    <lineage>
        <taxon>Bacteria</taxon>
        <taxon>Bacillati</taxon>
        <taxon>Bacillota</taxon>
        <taxon>Clostridia</taxon>
        <taxon>Eubacteriales</taxon>
        <taxon>Desulfotomaculaceae</taxon>
        <taxon>Pelotomaculum</taxon>
    </lineage>
</organism>
<proteinExistence type="predicted"/>
<name>A5CZR6_PELTS</name>
<protein>
    <submittedName>
        <fullName evidence="1">Uncharacterized protein</fullName>
    </submittedName>
</protein>
<accession>A5CZR6</accession>
<keyword evidence="2" id="KW-1185">Reference proteome</keyword>
<reference evidence="2" key="1">
    <citation type="journal article" date="2008" name="Genome Res.">
        <title>The genome of Pelotomaculum thermopropionicum reveals niche-associated evolution in anaerobic microbiota.</title>
        <authorList>
            <person name="Kosaka T."/>
            <person name="Kato S."/>
            <person name="Shimoyama T."/>
            <person name="Ishii S."/>
            <person name="Abe T."/>
            <person name="Watanabe K."/>
        </authorList>
    </citation>
    <scope>NUCLEOTIDE SEQUENCE [LARGE SCALE GENOMIC DNA]</scope>
    <source>
        <strain evidence="2">DSM 13744 / JCM 10971 / SI</strain>
    </source>
</reference>
<sequence length="52" mass="5912">MRITFEETKTSRRYIIFEGGNATGQIFAGSSFIFGSAHLIRPPVFLLFLLIF</sequence>
<dbReference type="Proteomes" id="UP000006556">
    <property type="component" value="Chromosome"/>
</dbReference>